<dbReference type="InterPro" id="IPR002018">
    <property type="entry name" value="CarbesteraseB"/>
</dbReference>
<keyword evidence="4" id="KW-1185">Reference proteome</keyword>
<evidence type="ECO:0000259" key="2">
    <source>
        <dbReference type="Pfam" id="PF00135"/>
    </source>
</evidence>
<gene>
    <name evidence="3" type="ORF">NOR_04173</name>
</gene>
<dbReference type="InterPro" id="IPR029058">
    <property type="entry name" value="AB_hydrolase_fold"/>
</dbReference>
<keyword evidence="1" id="KW-0732">Signal</keyword>
<dbReference type="Gene3D" id="3.40.50.1820">
    <property type="entry name" value="alpha/beta hydrolase"/>
    <property type="match status" value="1"/>
</dbReference>
<dbReference type="Proteomes" id="UP000243498">
    <property type="component" value="Unassembled WGS sequence"/>
</dbReference>
<dbReference type="EMBL" id="AZHC01000011">
    <property type="protein sequence ID" value="OAA43598.1"/>
    <property type="molecule type" value="Genomic_DNA"/>
</dbReference>
<feature type="chain" id="PRO_5007835872" evidence="1">
    <location>
        <begin position="23"/>
        <end position="602"/>
    </location>
</feature>
<comment type="caution">
    <text evidence="3">The sequence shown here is derived from an EMBL/GenBank/DDBJ whole genome shotgun (WGS) entry which is preliminary data.</text>
</comment>
<dbReference type="OrthoDB" id="408631at2759"/>
<proteinExistence type="predicted"/>
<accession>A0A162JFJ3</accession>
<dbReference type="SUPFAM" id="SSF53474">
    <property type="entry name" value="alpha/beta-Hydrolases"/>
    <property type="match status" value="1"/>
</dbReference>
<dbReference type="ESTHER" id="9hypo-a0a162jfj3">
    <property type="family name" value="Fungal_carboxylesterase_lipase"/>
</dbReference>
<reference evidence="3 4" key="1">
    <citation type="journal article" date="2016" name="Genome Biol. Evol.">
        <title>Divergent and convergent evolution of fungal pathogenicity.</title>
        <authorList>
            <person name="Shang Y."/>
            <person name="Xiao G."/>
            <person name="Zheng P."/>
            <person name="Cen K."/>
            <person name="Zhan S."/>
            <person name="Wang C."/>
        </authorList>
    </citation>
    <scope>NUCLEOTIDE SEQUENCE [LARGE SCALE GENOMIC DNA]</scope>
    <source>
        <strain evidence="3 4">RCEF 4871</strain>
    </source>
</reference>
<dbReference type="PANTHER" id="PTHR11559">
    <property type="entry name" value="CARBOXYLESTERASE"/>
    <property type="match status" value="1"/>
</dbReference>
<evidence type="ECO:0000313" key="4">
    <source>
        <dbReference type="Proteomes" id="UP000243498"/>
    </source>
</evidence>
<dbReference type="AlphaFoldDB" id="A0A162JFJ3"/>
<organism evidence="3 4">
    <name type="scientific">Metarhizium rileyi (strain RCEF 4871)</name>
    <name type="common">Nomuraea rileyi</name>
    <dbReference type="NCBI Taxonomy" id="1649241"/>
    <lineage>
        <taxon>Eukaryota</taxon>
        <taxon>Fungi</taxon>
        <taxon>Dikarya</taxon>
        <taxon>Ascomycota</taxon>
        <taxon>Pezizomycotina</taxon>
        <taxon>Sordariomycetes</taxon>
        <taxon>Hypocreomycetidae</taxon>
        <taxon>Hypocreales</taxon>
        <taxon>Clavicipitaceae</taxon>
        <taxon>Metarhizium</taxon>
    </lineage>
</organism>
<protein>
    <submittedName>
        <fullName evidence="3">Carboxylesterase family protein</fullName>
    </submittedName>
</protein>
<dbReference type="InterPro" id="IPR050309">
    <property type="entry name" value="Type-B_Carboxylest/Lipase"/>
</dbReference>
<name>A0A162JFJ3_METRR</name>
<dbReference type="Pfam" id="PF00135">
    <property type="entry name" value="COesterase"/>
    <property type="match status" value="1"/>
</dbReference>
<feature type="domain" description="Carboxylesterase type B" evidence="2">
    <location>
        <begin position="66"/>
        <end position="558"/>
    </location>
</feature>
<sequence length="602" mass="66937">MFSRLLTAGLCALPLWNEQVLATPPDLPVITLPWGKWQAEVDKKDPEVSKQSAVQTTRILSYHALRKKQLYVFRNVRFASEPERFGPSEFPTSTNESMQSPESVSCISVNIGKLENPPGGHEPLKDPESSRVSQVEDCLFLDMYVPVRAFERHAGKLPVIVWIYGGAYSLGSKSEGDILYTGRPIIKATNYNSIFIVGNYRSGALGFLAGNYMQEAGLPNAGLYDQALLLEWVQKYVDQVGGDKKRVSAWGESAGAGSILHHLIREDGGKDPLFQTFYAMSPAYEMSWDNTPDGRLDTYYRTYSELAGCGYKYDIECLRRADTKTVAKANQDLFDTVRQTGLFPVGPAVDGKWIRSIPSIRLAQGKYWGGIESAIISHCSNESAAFNPQGIENEKDFDRFLVTFLPGDSLVSQRAEIKGFYDCPKTHGGNYSACLETVIRDAVFTCNTRYLFQAYPDRSYMMDYAFATRETGLHGVDLIPLFTNSVAEAKAFLEQMKVKPTLAAIYASTLRLSIAPNFIKYLASFVVTGSPNGAGVSPLWQRAEETDGGILEDVLKVKGVYASEKFQLGTDDQNTRETCDFWHKIATEVVHEPEDAPSQEEL</sequence>
<dbReference type="OMA" id="WDANIWA"/>
<evidence type="ECO:0000313" key="3">
    <source>
        <dbReference type="EMBL" id="OAA43598.1"/>
    </source>
</evidence>
<dbReference type="STRING" id="1081105.A0A162JFJ3"/>
<feature type="signal peptide" evidence="1">
    <location>
        <begin position="1"/>
        <end position="22"/>
    </location>
</feature>
<evidence type="ECO:0000256" key="1">
    <source>
        <dbReference type="SAM" id="SignalP"/>
    </source>
</evidence>